<dbReference type="RefSeq" id="WP_097013645.1">
    <property type="nucleotide sequence ID" value="NZ_LT907975.1"/>
</dbReference>
<dbReference type="InterPro" id="IPR014719">
    <property type="entry name" value="Ribosomal_bL12_C/ClpS-like"/>
</dbReference>
<organism evidence="3 4">
    <name type="scientific">Pseudodesulfovibrio profundus</name>
    <dbReference type="NCBI Taxonomy" id="57320"/>
    <lineage>
        <taxon>Bacteria</taxon>
        <taxon>Pseudomonadati</taxon>
        <taxon>Thermodesulfobacteriota</taxon>
        <taxon>Desulfovibrionia</taxon>
        <taxon>Desulfovibrionales</taxon>
        <taxon>Desulfovibrionaceae</taxon>
    </lineage>
</organism>
<gene>
    <name evidence="1 3" type="primary">clpS</name>
    <name evidence="3" type="ORF">DPRO_0907</name>
</gene>
<accession>A0A2C8F5U4</accession>
<dbReference type="HAMAP" id="MF_00302">
    <property type="entry name" value="ClpS"/>
    <property type="match status" value="1"/>
</dbReference>
<evidence type="ECO:0000256" key="1">
    <source>
        <dbReference type="HAMAP-Rule" id="MF_00302"/>
    </source>
</evidence>
<dbReference type="SUPFAM" id="SSF54736">
    <property type="entry name" value="ClpS-like"/>
    <property type="match status" value="1"/>
</dbReference>
<dbReference type="GO" id="GO:0006508">
    <property type="term" value="P:proteolysis"/>
    <property type="evidence" value="ECO:0007669"/>
    <property type="project" value="UniProtKB-UniRule"/>
</dbReference>
<dbReference type="EMBL" id="LT907975">
    <property type="protein sequence ID" value="SOB57798.1"/>
    <property type="molecule type" value="Genomic_DNA"/>
</dbReference>
<dbReference type="PANTHER" id="PTHR33473">
    <property type="entry name" value="ATP-DEPENDENT CLP PROTEASE ADAPTER PROTEIN CLPS1, CHLOROPLASTIC"/>
    <property type="match status" value="1"/>
</dbReference>
<dbReference type="Proteomes" id="UP000219215">
    <property type="component" value="Chromosome DPRO"/>
</dbReference>
<dbReference type="Pfam" id="PF02617">
    <property type="entry name" value="ClpS"/>
    <property type="match status" value="1"/>
</dbReference>
<dbReference type="AlphaFoldDB" id="A0A2C8F5U4"/>
<sequence>MSDHITGDKFDSELLDKQDVREPRKYKVLLHNDDYTTMDFVVEVLMRVFRKNEAQATAIMLAVHNQGYGVCGLYTAEVAETKVDLVHRLAKSAGFPLKCSMEGE</sequence>
<dbReference type="InterPro" id="IPR022935">
    <property type="entry name" value="ClpS"/>
</dbReference>
<evidence type="ECO:0000259" key="2">
    <source>
        <dbReference type="Pfam" id="PF02617"/>
    </source>
</evidence>
<name>A0A2C8F5U4_9BACT</name>
<dbReference type="FunFam" id="3.30.1390.10:FF:000002">
    <property type="entry name" value="ATP-dependent Clp protease adapter protein ClpS"/>
    <property type="match status" value="1"/>
</dbReference>
<comment type="function">
    <text evidence="1">Involved in the modulation of the specificity of the ClpAP-mediated ATP-dependent protein degradation.</text>
</comment>
<evidence type="ECO:0000313" key="4">
    <source>
        <dbReference type="Proteomes" id="UP000219215"/>
    </source>
</evidence>
<dbReference type="InterPro" id="IPR003769">
    <property type="entry name" value="ClpS_core"/>
</dbReference>
<dbReference type="KEGG" id="pprf:DPRO_0907"/>
<dbReference type="PANTHER" id="PTHR33473:SF19">
    <property type="entry name" value="ATP-DEPENDENT CLP PROTEASE ADAPTER PROTEIN CLPS"/>
    <property type="match status" value="1"/>
</dbReference>
<proteinExistence type="inferred from homology"/>
<dbReference type="NCBIfam" id="NF000672">
    <property type="entry name" value="PRK00033.1-5"/>
    <property type="match status" value="1"/>
</dbReference>
<comment type="similarity">
    <text evidence="1">Belongs to the ClpS family.</text>
</comment>
<keyword evidence="4" id="KW-1185">Reference proteome</keyword>
<dbReference type="GO" id="GO:0030163">
    <property type="term" value="P:protein catabolic process"/>
    <property type="evidence" value="ECO:0007669"/>
    <property type="project" value="InterPro"/>
</dbReference>
<dbReference type="Gene3D" id="3.30.1390.10">
    <property type="match status" value="1"/>
</dbReference>
<reference evidence="4" key="1">
    <citation type="submission" date="2017-09" db="EMBL/GenBank/DDBJ databases">
        <authorList>
            <person name="Regsiter A."/>
            <person name="William W."/>
        </authorList>
    </citation>
    <scope>NUCLEOTIDE SEQUENCE [LARGE SCALE GENOMIC DNA]</scope>
    <source>
        <strain evidence="4">500-1</strain>
    </source>
</reference>
<evidence type="ECO:0000313" key="3">
    <source>
        <dbReference type="EMBL" id="SOB57798.1"/>
    </source>
</evidence>
<comment type="subunit">
    <text evidence="1">Binds to the N-terminal domain of the chaperone ClpA.</text>
</comment>
<feature type="domain" description="Adaptor protein ClpS core" evidence="2">
    <location>
        <begin position="22"/>
        <end position="100"/>
    </location>
</feature>
<dbReference type="OrthoDB" id="9796121at2"/>
<protein>
    <recommendedName>
        <fullName evidence="1">ATP-dependent Clp protease adapter protein ClpS</fullName>
    </recommendedName>
</protein>